<keyword evidence="1" id="KW-0489">Methyltransferase</keyword>
<dbReference type="PROSITE" id="PS00092">
    <property type="entry name" value="N6_MTASE"/>
    <property type="match status" value="1"/>
</dbReference>
<accession>A0AA39R3Z8</accession>
<dbReference type="InterPro" id="IPR004556">
    <property type="entry name" value="HemK-like"/>
</dbReference>
<keyword evidence="3" id="KW-0949">S-adenosyl-L-methionine</keyword>
<proteinExistence type="predicted"/>
<dbReference type="PANTHER" id="PTHR18895">
    <property type="entry name" value="HEMK METHYLTRANSFERASE"/>
    <property type="match status" value="1"/>
</dbReference>
<organism evidence="5 6">
    <name type="scientific">Cladonia borealis</name>
    <dbReference type="NCBI Taxonomy" id="184061"/>
    <lineage>
        <taxon>Eukaryota</taxon>
        <taxon>Fungi</taxon>
        <taxon>Dikarya</taxon>
        <taxon>Ascomycota</taxon>
        <taxon>Pezizomycotina</taxon>
        <taxon>Lecanoromycetes</taxon>
        <taxon>OSLEUM clade</taxon>
        <taxon>Lecanoromycetidae</taxon>
        <taxon>Lecanorales</taxon>
        <taxon>Lecanorineae</taxon>
        <taxon>Cladoniaceae</taxon>
        <taxon>Cladonia</taxon>
    </lineage>
</organism>
<dbReference type="PANTHER" id="PTHR18895:SF74">
    <property type="entry name" value="MTRF1L RELEASE FACTOR GLUTAMINE METHYLTRANSFERASE"/>
    <property type="match status" value="1"/>
</dbReference>
<evidence type="ECO:0000256" key="1">
    <source>
        <dbReference type="ARBA" id="ARBA00022603"/>
    </source>
</evidence>
<dbReference type="CDD" id="cd02440">
    <property type="entry name" value="AdoMet_MTases"/>
    <property type="match status" value="1"/>
</dbReference>
<dbReference type="Gene3D" id="3.40.50.150">
    <property type="entry name" value="Vaccinia Virus protein VP39"/>
    <property type="match status" value="1"/>
</dbReference>
<evidence type="ECO:0000256" key="3">
    <source>
        <dbReference type="ARBA" id="ARBA00022691"/>
    </source>
</evidence>
<feature type="domain" description="Methyltransferase" evidence="4">
    <location>
        <begin position="121"/>
        <end position="193"/>
    </location>
</feature>
<dbReference type="GO" id="GO:0005739">
    <property type="term" value="C:mitochondrion"/>
    <property type="evidence" value="ECO:0007669"/>
    <property type="project" value="TreeGrafter"/>
</dbReference>
<dbReference type="InterPro" id="IPR029063">
    <property type="entry name" value="SAM-dependent_MTases_sf"/>
</dbReference>
<dbReference type="Proteomes" id="UP001166286">
    <property type="component" value="Unassembled WGS sequence"/>
</dbReference>
<dbReference type="AlphaFoldDB" id="A0AA39R3Z8"/>
<evidence type="ECO:0000313" key="5">
    <source>
        <dbReference type="EMBL" id="KAK0513021.1"/>
    </source>
</evidence>
<dbReference type="SUPFAM" id="SSF53335">
    <property type="entry name" value="S-adenosyl-L-methionine-dependent methyltransferases"/>
    <property type="match status" value="1"/>
</dbReference>
<comment type="caution">
    <text evidence="5">The sequence shown here is derived from an EMBL/GenBank/DDBJ whole genome shotgun (WGS) entry which is preliminary data.</text>
</comment>
<dbReference type="EMBL" id="JAFEKC020000009">
    <property type="protein sequence ID" value="KAK0513021.1"/>
    <property type="molecule type" value="Genomic_DNA"/>
</dbReference>
<dbReference type="GO" id="GO:0003676">
    <property type="term" value="F:nucleic acid binding"/>
    <property type="evidence" value="ECO:0007669"/>
    <property type="project" value="InterPro"/>
</dbReference>
<dbReference type="InterPro" id="IPR025714">
    <property type="entry name" value="Methyltranfer_dom"/>
</dbReference>
<dbReference type="GO" id="GO:0008276">
    <property type="term" value="F:protein methyltransferase activity"/>
    <property type="evidence" value="ECO:0007669"/>
    <property type="project" value="InterPro"/>
</dbReference>
<name>A0AA39R3Z8_9LECA</name>
<reference evidence="5" key="1">
    <citation type="submission" date="2023-03" db="EMBL/GenBank/DDBJ databases">
        <title>Complete genome of Cladonia borealis.</title>
        <authorList>
            <person name="Park H."/>
        </authorList>
    </citation>
    <scope>NUCLEOTIDE SEQUENCE</scope>
    <source>
        <strain evidence="5">ANT050790</strain>
    </source>
</reference>
<dbReference type="NCBIfam" id="TIGR00536">
    <property type="entry name" value="hemK_fam"/>
    <property type="match status" value="1"/>
</dbReference>
<evidence type="ECO:0000256" key="2">
    <source>
        <dbReference type="ARBA" id="ARBA00022679"/>
    </source>
</evidence>
<sequence length="356" mass="39969">MPRLPTSLLRRARHEHSLLPLLFRTCRDLPSARNELRWLREHILETASPKSPPSTRHQRLYELCLQRSKGKPLQYILGSQPFGNLEILCKPGVLIPRPETDLLTTHLAQTLLSYPPLPPTIHILDLCTGTGCIPLLLHSLLHPSIPHPHIHIHGIDISPLAMSLARKNLHHNTRHLHPSSQISFQQADIFDTEWLNGIKAESSKKWKWDILISNPPYISPHAFNNGSTARSVRNYEPKIALVPTTPTYSSTDAPETGGDMFYPRLLHIANELQVGVFVVEVADMAQAKRVVGMVRERGAWEGVEVWRDFPEQGGRDGTGEVVEVDGRDGRDVRVRGEGEGRAVVAWREGWGGVFEG</sequence>
<protein>
    <recommendedName>
        <fullName evidence="4">Methyltransferase domain-containing protein</fullName>
    </recommendedName>
</protein>
<evidence type="ECO:0000259" key="4">
    <source>
        <dbReference type="Pfam" id="PF13847"/>
    </source>
</evidence>
<dbReference type="Pfam" id="PF13847">
    <property type="entry name" value="Methyltransf_31"/>
    <property type="match status" value="1"/>
</dbReference>
<keyword evidence="2" id="KW-0808">Transferase</keyword>
<evidence type="ECO:0000313" key="6">
    <source>
        <dbReference type="Proteomes" id="UP001166286"/>
    </source>
</evidence>
<dbReference type="Gene3D" id="1.10.8.10">
    <property type="entry name" value="DNA helicase RuvA subunit, C-terminal domain"/>
    <property type="match status" value="1"/>
</dbReference>
<gene>
    <name evidence="5" type="ORF">JMJ35_005038</name>
</gene>
<dbReference type="GO" id="GO:0032259">
    <property type="term" value="P:methylation"/>
    <property type="evidence" value="ECO:0007669"/>
    <property type="project" value="UniProtKB-KW"/>
</dbReference>
<dbReference type="InterPro" id="IPR050320">
    <property type="entry name" value="N5-glutamine_MTase"/>
</dbReference>
<keyword evidence="6" id="KW-1185">Reference proteome</keyword>
<dbReference type="InterPro" id="IPR002052">
    <property type="entry name" value="DNA_methylase_N6_adenine_CS"/>
</dbReference>